<protein>
    <submittedName>
        <fullName evidence="4">Putative membrane protein YqiK</fullName>
    </submittedName>
</protein>
<keyword evidence="3" id="KW-1133">Transmembrane helix</keyword>
<dbReference type="GO" id="GO:0005886">
    <property type="term" value="C:plasma membrane"/>
    <property type="evidence" value="ECO:0007669"/>
    <property type="project" value="TreeGrafter"/>
</dbReference>
<dbReference type="SUPFAM" id="SSF117892">
    <property type="entry name" value="Band 7/SPFH domain"/>
    <property type="match status" value="1"/>
</dbReference>
<name>A0A315ZG59_SEDFL</name>
<keyword evidence="3" id="KW-0472">Membrane</keyword>
<feature type="coiled-coil region" evidence="2">
    <location>
        <begin position="231"/>
        <end position="423"/>
    </location>
</feature>
<evidence type="ECO:0000313" key="5">
    <source>
        <dbReference type="Proteomes" id="UP000245535"/>
    </source>
</evidence>
<dbReference type="AlphaFoldDB" id="A0A315ZG59"/>
<dbReference type="InterPro" id="IPR036013">
    <property type="entry name" value="Band_7/SPFH_dom_sf"/>
</dbReference>
<proteinExistence type="predicted"/>
<dbReference type="EMBL" id="QGDO01000001">
    <property type="protein sequence ID" value="PWJ44576.1"/>
    <property type="molecule type" value="Genomic_DNA"/>
</dbReference>
<gene>
    <name evidence="4" type="ORF">BC781_101947</name>
</gene>
<comment type="subcellular location">
    <subcellularLocation>
        <location evidence="1">Endomembrane system</location>
    </subcellularLocation>
</comment>
<dbReference type="RefSeq" id="WP_109616059.1">
    <property type="nucleotide sequence ID" value="NZ_QGDO01000001.1"/>
</dbReference>
<evidence type="ECO:0000256" key="1">
    <source>
        <dbReference type="ARBA" id="ARBA00004308"/>
    </source>
</evidence>
<evidence type="ECO:0000256" key="2">
    <source>
        <dbReference type="SAM" id="Coils"/>
    </source>
</evidence>
<organism evidence="4 5">
    <name type="scientific">Sediminitomix flava</name>
    <dbReference type="NCBI Taxonomy" id="379075"/>
    <lineage>
        <taxon>Bacteria</taxon>
        <taxon>Pseudomonadati</taxon>
        <taxon>Bacteroidota</taxon>
        <taxon>Cytophagia</taxon>
        <taxon>Cytophagales</taxon>
        <taxon>Flammeovirgaceae</taxon>
        <taxon>Sediminitomix</taxon>
    </lineage>
</organism>
<dbReference type="Proteomes" id="UP000245535">
    <property type="component" value="Unassembled WGS sequence"/>
</dbReference>
<feature type="transmembrane region" description="Helical" evidence="3">
    <location>
        <begin position="7"/>
        <end position="28"/>
    </location>
</feature>
<reference evidence="4 5" key="1">
    <citation type="submission" date="2018-03" db="EMBL/GenBank/DDBJ databases">
        <title>Genomic Encyclopedia of Archaeal and Bacterial Type Strains, Phase II (KMG-II): from individual species to whole genera.</title>
        <authorList>
            <person name="Goeker M."/>
        </authorList>
    </citation>
    <scope>NUCLEOTIDE SEQUENCE [LARGE SCALE GENOMIC DNA]</scope>
    <source>
        <strain evidence="4 5">DSM 28229</strain>
    </source>
</reference>
<evidence type="ECO:0000313" key="4">
    <source>
        <dbReference type="EMBL" id="PWJ44576.1"/>
    </source>
</evidence>
<comment type="caution">
    <text evidence="4">The sequence shown here is derived from an EMBL/GenBank/DDBJ whole genome shotgun (WGS) entry which is preliminary data.</text>
</comment>
<dbReference type="OrthoDB" id="9815577at2"/>
<dbReference type="PANTHER" id="PTHR13806">
    <property type="entry name" value="FLOTILLIN-RELATED"/>
    <property type="match status" value="1"/>
</dbReference>
<sequence>MELQASLMLVGIISAVLLGLVLIILQFYKKVPQGKALVRTGMQGLKVNFQGIFVVPVVHKAEIMDISLKTIEISREAKQGLICKDNLRADIRVAFFVRVNNDVKDVAQVAQTIGCERASDQGSLMTLFEAKFSEALKTVGKKFDFADLYNAREEFKREVIDVIGTDLNGYILDDCAIDYLEQTEVEHLDPDNILDSEGIRKITDLTSAQKIQANHIRNEEKKLLTKQDVEAKEVVLALERQQAEAEEKQRREIAIVRAQEESLAEVTRQEERKKSEEARLKVQEELEVVEKNKDRQILVAEKNRERTEVLENERIERERQLAENERERVVELARIEKEKSLEEERRNIQEVIRERVAVQKAVVSEEEKIKDTQAYAEAERQKAVAIKEAEQKAESGLIGQLKQAEADKESAKLIAEKRRIEAQAEFETATQSAEAKKVLADATSAEIAATGMAEAQVLEAKATATKAEGLAKAEVILEEAKAESEAVKLKADSQSEANRKLGEVDADLEIKKGEAVAEVTKSQMIAEAEGMEAKSVAIEKQGMAEAAIMEKKALVEAQRIEAEANALKAMDEESRSMERFKLQLNVDKEVALANIDTQKDIATAQASVMSEGLKHSNIDIVGGESMFFDKMVNSIAKGRSIEKFIDNSDTVKQLSQDLMGTVNGNGSNVIENIKSVIDQLGVNPEDLKNLSVAAALNKLSDMSTDDKSKGILSNAMKVAEKMGVTDFVL</sequence>
<keyword evidence="3" id="KW-0812">Transmembrane</keyword>
<dbReference type="InterPro" id="IPR027705">
    <property type="entry name" value="Flotillin_fam"/>
</dbReference>
<dbReference type="GO" id="GO:0012505">
    <property type="term" value="C:endomembrane system"/>
    <property type="evidence" value="ECO:0007669"/>
    <property type="project" value="UniProtKB-SubCell"/>
</dbReference>
<accession>A0A315ZG59</accession>
<keyword evidence="2" id="KW-0175">Coiled coil</keyword>
<dbReference type="PANTHER" id="PTHR13806:SF31">
    <property type="entry name" value="FLOTILLIN-LIKE PROTEIN 1-RELATED"/>
    <property type="match status" value="1"/>
</dbReference>
<keyword evidence="5" id="KW-1185">Reference proteome</keyword>
<evidence type="ECO:0000256" key="3">
    <source>
        <dbReference type="SAM" id="Phobius"/>
    </source>
</evidence>
<feature type="coiled-coil region" evidence="2">
    <location>
        <begin position="470"/>
        <end position="497"/>
    </location>
</feature>